<dbReference type="AlphaFoldDB" id="A0A024UM66"/>
<sequence length="144" mass="16100">MQLLSGSATKTSWRVSSILSRDHKANGAQHMFDGTDITCWTSDHGTPQHVLLTFHRIVHVRQVHVMFQGGFVGEDVRFLARTTESPVDFVPLPVTVHFTDSNAMQAVDVSCDNATHLLVVFGRSSDFYGRVTIYKLAVWGHECK</sequence>
<gene>
    <name evidence="1" type="ORF">H310_01839</name>
</gene>
<protein>
    <recommendedName>
        <fullName evidence="2">F5/8 type C domain-containing protein</fullName>
    </recommendedName>
</protein>
<name>A0A024UM66_9STRA</name>
<dbReference type="Gene3D" id="2.60.120.260">
    <property type="entry name" value="Galactose-binding domain-like"/>
    <property type="match status" value="1"/>
</dbReference>
<proteinExistence type="predicted"/>
<accession>A0A024UM66</accession>
<dbReference type="RefSeq" id="XP_008863373.1">
    <property type="nucleotide sequence ID" value="XM_008865151.1"/>
</dbReference>
<dbReference type="eggNOG" id="ENOG502RZAY">
    <property type="taxonomic scope" value="Eukaryota"/>
</dbReference>
<dbReference type="OrthoDB" id="10052260at2759"/>
<dbReference type="InterPro" id="IPR008979">
    <property type="entry name" value="Galactose-bd-like_sf"/>
</dbReference>
<reference evidence="1" key="1">
    <citation type="submission" date="2013-12" db="EMBL/GenBank/DDBJ databases">
        <title>The Genome Sequence of Aphanomyces invadans NJM9701.</title>
        <authorList>
            <consortium name="The Broad Institute Genomics Platform"/>
            <person name="Russ C."/>
            <person name="Tyler B."/>
            <person name="van West P."/>
            <person name="Dieguez-Uribeondo J."/>
            <person name="Young S.K."/>
            <person name="Zeng Q."/>
            <person name="Gargeya S."/>
            <person name="Fitzgerald M."/>
            <person name="Abouelleil A."/>
            <person name="Alvarado L."/>
            <person name="Chapman S.B."/>
            <person name="Gainer-Dewar J."/>
            <person name="Goldberg J."/>
            <person name="Griggs A."/>
            <person name="Gujja S."/>
            <person name="Hansen M."/>
            <person name="Howarth C."/>
            <person name="Imamovic A."/>
            <person name="Ireland A."/>
            <person name="Larimer J."/>
            <person name="McCowan C."/>
            <person name="Murphy C."/>
            <person name="Pearson M."/>
            <person name="Poon T.W."/>
            <person name="Priest M."/>
            <person name="Roberts A."/>
            <person name="Saif S."/>
            <person name="Shea T."/>
            <person name="Sykes S."/>
            <person name="Wortman J."/>
            <person name="Nusbaum C."/>
            <person name="Birren B."/>
        </authorList>
    </citation>
    <scope>NUCLEOTIDE SEQUENCE [LARGE SCALE GENOMIC DNA]</scope>
    <source>
        <strain evidence="1">NJM9701</strain>
    </source>
</reference>
<organism evidence="1">
    <name type="scientific">Aphanomyces invadans</name>
    <dbReference type="NCBI Taxonomy" id="157072"/>
    <lineage>
        <taxon>Eukaryota</taxon>
        <taxon>Sar</taxon>
        <taxon>Stramenopiles</taxon>
        <taxon>Oomycota</taxon>
        <taxon>Saprolegniomycetes</taxon>
        <taxon>Saprolegniales</taxon>
        <taxon>Verrucalvaceae</taxon>
        <taxon>Aphanomyces</taxon>
    </lineage>
</organism>
<dbReference type="SUPFAM" id="SSF49785">
    <property type="entry name" value="Galactose-binding domain-like"/>
    <property type="match status" value="1"/>
</dbReference>
<evidence type="ECO:0000313" key="1">
    <source>
        <dbReference type="EMBL" id="ETW07280.1"/>
    </source>
</evidence>
<dbReference type="VEuPathDB" id="FungiDB:H310_01839"/>
<evidence type="ECO:0008006" key="2">
    <source>
        <dbReference type="Google" id="ProtNLM"/>
    </source>
</evidence>
<dbReference type="GeneID" id="20078889"/>
<dbReference type="STRING" id="157072.A0A024UM66"/>
<dbReference type="EMBL" id="KI913954">
    <property type="protein sequence ID" value="ETW07280.1"/>
    <property type="molecule type" value="Genomic_DNA"/>
</dbReference>